<dbReference type="STRING" id="692418.SAMN04488029_1593"/>
<keyword evidence="2" id="KW-1185">Reference proteome</keyword>
<dbReference type="InterPro" id="IPR008969">
    <property type="entry name" value="CarboxyPept-like_regulatory"/>
</dbReference>
<dbReference type="SUPFAM" id="SSF49464">
    <property type="entry name" value="Carboxypeptidase regulatory domain-like"/>
    <property type="match status" value="1"/>
</dbReference>
<reference evidence="1 2" key="1">
    <citation type="submission" date="2017-04" db="EMBL/GenBank/DDBJ databases">
        <authorList>
            <person name="Afonso C.L."/>
            <person name="Miller P.J."/>
            <person name="Scott M.A."/>
            <person name="Spackman E."/>
            <person name="Goraichik I."/>
            <person name="Dimitrov K.M."/>
            <person name="Suarez D.L."/>
            <person name="Swayne D.E."/>
        </authorList>
    </citation>
    <scope>NUCLEOTIDE SEQUENCE [LARGE SCALE GENOMIC DNA]</scope>
    <source>
        <strain evidence="1 2">DSM 26133</strain>
    </source>
</reference>
<gene>
    <name evidence="1" type="ORF">SAMN04488029_1593</name>
</gene>
<dbReference type="Proteomes" id="UP000192472">
    <property type="component" value="Unassembled WGS sequence"/>
</dbReference>
<evidence type="ECO:0008006" key="3">
    <source>
        <dbReference type="Google" id="ProtNLM"/>
    </source>
</evidence>
<protein>
    <recommendedName>
        <fullName evidence="3">CarboxypepD_reg-like domain-containing protein</fullName>
    </recommendedName>
</protein>
<proteinExistence type="predicted"/>
<sequence>MVIIGLGWSSLALAQSSVTFTGVVQDSVGNSMELSNVVAYHIETDRLTSYGVTNSEGRFYLKLEEETSYILRATFIGYRTSQDTIVARANDSNPFVITLKSNVKKLENITIEEEFPVVISGDTISYKADAFKKGNERKLEDVLESIPGFSVDENGEVRVQGKQVEKVLVEGKEFFEGDTKLAVQNIPAHAVDRVQVLRNFSDISPMGALGNNDDRLAINIQLTEDKKNMTFGDVEGGVGLDERYLTHANLFRYTPETTINFIGDANNIGRQAFTPRDYFRFMGGMRNMMSQSGSNFRRTDENMGFMNAQSDRALSIDTKLGASNFNYTPNKKWNLSGFAIVSAAKTNLLSLSERTYINAETVENKESLATDENQENLSGLTKFKAQYTPNADTQIAYELFTKGSKLSDDIERVSDNLSALNQIDSEADQRPFNIHQRLDIYHALDSRNIFSLEASYEYSKQNPALSFTSDLPLFSNVLPINNVNGYNFQQSKNIISNQQELVANWYYILNKTNHINARFGNSHVSQQMTSTIEQEGNSSLDDSEYKNHFDYRFLDVYAGINWRSKMGKVVINPGIYAHHYKTTDLQGDQELVNEQVIWLPEFTINYDVTSSQTIRFRYNLEARFMDIQKVAQGLVVQNYNSLYLGNQGLSNSTVHNINLNYTNYSLFSHFSLFGGLNYQKIKDNISESVNYLGLERLSTPINVMVANELMSFYGDFEKTFKRWKVSAGANLYYATTANLINQTPNQNTSFTQLYNTSLETKLMEIFTFELGYERTYNQYTSATTSNDYINDRPFFELEIKVRPWLSLLADYEYNNYRAENGSSQSIYKFLNASVIVQKEKSPWQFSVEGMNLLETEAIRRDSFSDNLVGTYAYFVQPRYFTFAVKFEI</sequence>
<name>A0A1W2G992_REIFA</name>
<accession>A0A1W2G992</accession>
<evidence type="ECO:0000313" key="1">
    <source>
        <dbReference type="EMBL" id="SMD33260.1"/>
    </source>
</evidence>
<dbReference type="SUPFAM" id="SSF56935">
    <property type="entry name" value="Porins"/>
    <property type="match status" value="1"/>
</dbReference>
<dbReference type="EMBL" id="FWYF01000001">
    <property type="protein sequence ID" value="SMD33260.1"/>
    <property type="molecule type" value="Genomic_DNA"/>
</dbReference>
<organism evidence="1 2">
    <name type="scientific">Reichenbachiella faecimaris</name>
    <dbReference type="NCBI Taxonomy" id="692418"/>
    <lineage>
        <taxon>Bacteria</taxon>
        <taxon>Pseudomonadati</taxon>
        <taxon>Bacteroidota</taxon>
        <taxon>Cytophagia</taxon>
        <taxon>Cytophagales</taxon>
        <taxon>Reichenbachiellaceae</taxon>
        <taxon>Reichenbachiella</taxon>
    </lineage>
</organism>
<dbReference type="AlphaFoldDB" id="A0A1W2G992"/>
<evidence type="ECO:0000313" key="2">
    <source>
        <dbReference type="Proteomes" id="UP000192472"/>
    </source>
</evidence>